<dbReference type="AlphaFoldDB" id="A0A9Q1F3Y2"/>
<keyword evidence="2" id="KW-1185">Reference proteome</keyword>
<dbReference type="EMBL" id="JAINUF010000009">
    <property type="protein sequence ID" value="KAJ8350484.1"/>
    <property type="molecule type" value="Genomic_DNA"/>
</dbReference>
<reference evidence="1" key="1">
    <citation type="journal article" date="2023" name="Science">
        <title>Genome structures resolve the early diversification of teleost fishes.</title>
        <authorList>
            <person name="Parey E."/>
            <person name="Louis A."/>
            <person name="Montfort J."/>
            <person name="Bouchez O."/>
            <person name="Roques C."/>
            <person name="Iampietro C."/>
            <person name="Lluch J."/>
            <person name="Castinel A."/>
            <person name="Donnadieu C."/>
            <person name="Desvignes T."/>
            <person name="Floi Bucao C."/>
            <person name="Jouanno E."/>
            <person name="Wen M."/>
            <person name="Mejri S."/>
            <person name="Dirks R."/>
            <person name="Jansen H."/>
            <person name="Henkel C."/>
            <person name="Chen W.J."/>
            <person name="Zahm M."/>
            <person name="Cabau C."/>
            <person name="Klopp C."/>
            <person name="Thompson A.W."/>
            <person name="Robinson-Rechavi M."/>
            <person name="Braasch I."/>
            <person name="Lecointre G."/>
            <person name="Bobe J."/>
            <person name="Postlethwait J.H."/>
            <person name="Berthelot C."/>
            <person name="Roest Crollius H."/>
            <person name="Guiguen Y."/>
        </authorList>
    </citation>
    <scope>NUCLEOTIDE SEQUENCE</scope>
    <source>
        <strain evidence="1">WJC10195</strain>
    </source>
</reference>
<evidence type="ECO:0000313" key="2">
    <source>
        <dbReference type="Proteomes" id="UP001152622"/>
    </source>
</evidence>
<sequence length="71" mass="7240">MPPPIRLSSRGFVAFSGVANGNPGPAEEGGAADVMVLRGDPGSCAGGRMRAVAWQPSSGDAWRRGRLVAGF</sequence>
<comment type="caution">
    <text evidence="1">The sequence shown here is derived from an EMBL/GenBank/DDBJ whole genome shotgun (WGS) entry which is preliminary data.</text>
</comment>
<proteinExistence type="predicted"/>
<organism evidence="1 2">
    <name type="scientific">Synaphobranchus kaupii</name>
    <name type="common">Kaup's arrowtooth eel</name>
    <dbReference type="NCBI Taxonomy" id="118154"/>
    <lineage>
        <taxon>Eukaryota</taxon>
        <taxon>Metazoa</taxon>
        <taxon>Chordata</taxon>
        <taxon>Craniata</taxon>
        <taxon>Vertebrata</taxon>
        <taxon>Euteleostomi</taxon>
        <taxon>Actinopterygii</taxon>
        <taxon>Neopterygii</taxon>
        <taxon>Teleostei</taxon>
        <taxon>Anguilliformes</taxon>
        <taxon>Synaphobranchidae</taxon>
        <taxon>Synaphobranchus</taxon>
    </lineage>
</organism>
<name>A0A9Q1F3Y2_SYNKA</name>
<dbReference type="Proteomes" id="UP001152622">
    <property type="component" value="Chromosome 9"/>
</dbReference>
<evidence type="ECO:0000313" key="1">
    <source>
        <dbReference type="EMBL" id="KAJ8350484.1"/>
    </source>
</evidence>
<accession>A0A9Q1F3Y2</accession>
<gene>
    <name evidence="1" type="ORF">SKAU_G00256140</name>
</gene>
<protein>
    <submittedName>
        <fullName evidence="1">Uncharacterized protein</fullName>
    </submittedName>
</protein>